<dbReference type="InterPro" id="IPR059104">
    <property type="entry name" value="Beta-prop_EIPR1-like"/>
</dbReference>
<dbReference type="GO" id="GO:0016567">
    <property type="term" value="P:protein ubiquitination"/>
    <property type="evidence" value="ECO:0007669"/>
    <property type="project" value="TreeGrafter"/>
</dbReference>
<name>A0A1X2HQK3_SYNRA</name>
<feature type="domain" description="EIPR1-like beta-propeller" evidence="6">
    <location>
        <begin position="4"/>
        <end position="277"/>
    </location>
</feature>
<comment type="similarity">
    <text evidence="1">Belongs to the WD repeat EIPR1 family.</text>
</comment>
<evidence type="ECO:0000259" key="6">
    <source>
        <dbReference type="Pfam" id="PF23609"/>
    </source>
</evidence>
<keyword evidence="2 4" id="KW-0853">WD repeat</keyword>
<dbReference type="SUPFAM" id="SSF50978">
    <property type="entry name" value="WD40 repeat-like"/>
    <property type="match status" value="1"/>
</dbReference>
<dbReference type="EMBL" id="MCGN01000002">
    <property type="protein sequence ID" value="ORZ01572.1"/>
    <property type="molecule type" value="Genomic_DNA"/>
</dbReference>
<organism evidence="7 8">
    <name type="scientific">Syncephalastrum racemosum</name>
    <name type="common">Filamentous fungus</name>
    <dbReference type="NCBI Taxonomy" id="13706"/>
    <lineage>
        <taxon>Eukaryota</taxon>
        <taxon>Fungi</taxon>
        <taxon>Fungi incertae sedis</taxon>
        <taxon>Mucoromycota</taxon>
        <taxon>Mucoromycotina</taxon>
        <taxon>Mucoromycetes</taxon>
        <taxon>Mucorales</taxon>
        <taxon>Syncephalastraceae</taxon>
        <taxon>Syncephalastrum</taxon>
    </lineage>
</organism>
<dbReference type="Pfam" id="PF23609">
    <property type="entry name" value="Beta-prop_EIPR1"/>
    <property type="match status" value="1"/>
</dbReference>
<proteinExistence type="inferred from homology"/>
<dbReference type="InterPro" id="IPR015943">
    <property type="entry name" value="WD40/YVTN_repeat-like_dom_sf"/>
</dbReference>
<dbReference type="AlphaFoldDB" id="A0A1X2HQK3"/>
<comment type="caution">
    <text evidence="7">The sequence shown here is derived from an EMBL/GenBank/DDBJ whole genome shotgun (WGS) entry which is preliminary data.</text>
</comment>
<evidence type="ECO:0000256" key="3">
    <source>
        <dbReference type="ARBA" id="ARBA00022737"/>
    </source>
</evidence>
<evidence type="ECO:0000256" key="4">
    <source>
        <dbReference type="PROSITE-ProRule" id="PRU00221"/>
    </source>
</evidence>
<keyword evidence="3" id="KW-0677">Repeat</keyword>
<dbReference type="PROSITE" id="PS50294">
    <property type="entry name" value="WD_REPEATS_REGION"/>
    <property type="match status" value="1"/>
</dbReference>
<dbReference type="InParanoid" id="A0A1X2HQK3"/>
<evidence type="ECO:0000256" key="5">
    <source>
        <dbReference type="SAM" id="MobiDB-lite"/>
    </source>
</evidence>
<dbReference type="Gene3D" id="2.130.10.10">
    <property type="entry name" value="YVTN repeat-like/Quinoprotein amine dehydrogenase"/>
    <property type="match status" value="1"/>
</dbReference>
<reference evidence="7 8" key="1">
    <citation type="submission" date="2016-07" db="EMBL/GenBank/DDBJ databases">
        <title>Pervasive Adenine N6-methylation of Active Genes in Fungi.</title>
        <authorList>
            <consortium name="DOE Joint Genome Institute"/>
            <person name="Mondo S.J."/>
            <person name="Dannebaum R.O."/>
            <person name="Kuo R.C."/>
            <person name="Labutti K."/>
            <person name="Haridas S."/>
            <person name="Kuo A."/>
            <person name="Salamov A."/>
            <person name="Ahrendt S.R."/>
            <person name="Lipzen A."/>
            <person name="Sullivan W."/>
            <person name="Andreopoulos W.B."/>
            <person name="Clum A."/>
            <person name="Lindquist E."/>
            <person name="Daum C."/>
            <person name="Ramamoorthy G.K."/>
            <person name="Gryganskyi A."/>
            <person name="Culley D."/>
            <person name="Magnuson J.K."/>
            <person name="James T.Y."/>
            <person name="O'Malley M.A."/>
            <person name="Stajich J.E."/>
            <person name="Spatafora J.W."/>
            <person name="Visel A."/>
            <person name="Grigoriev I.V."/>
        </authorList>
    </citation>
    <scope>NUCLEOTIDE SEQUENCE [LARGE SCALE GENOMIC DNA]</scope>
    <source>
        <strain evidence="7 8">NRRL 2496</strain>
    </source>
</reference>
<dbReference type="PROSITE" id="PS00678">
    <property type="entry name" value="WD_REPEATS_1"/>
    <property type="match status" value="1"/>
</dbReference>
<dbReference type="InterPro" id="IPR036322">
    <property type="entry name" value="WD40_repeat_dom_sf"/>
</dbReference>
<evidence type="ECO:0000256" key="1">
    <source>
        <dbReference type="ARBA" id="ARBA00005672"/>
    </source>
</evidence>
<protein>
    <submittedName>
        <fullName evidence="7">WD40-repeat-containing domain protein</fullName>
    </submittedName>
</protein>
<accession>A0A1X2HQK3</accession>
<gene>
    <name evidence="7" type="ORF">BCR43DRAFT_487139</name>
</gene>
<evidence type="ECO:0000313" key="8">
    <source>
        <dbReference type="Proteomes" id="UP000242180"/>
    </source>
</evidence>
<dbReference type="PANTHER" id="PTHR14205">
    <property type="entry name" value="WD-REPEAT PROTEIN"/>
    <property type="match status" value="1"/>
</dbReference>
<dbReference type="PROSITE" id="PS50082">
    <property type="entry name" value="WD_REPEATS_2"/>
    <property type="match status" value="1"/>
</dbReference>
<dbReference type="OrthoDB" id="427795at2759"/>
<dbReference type="STRING" id="13706.A0A1X2HQK3"/>
<feature type="repeat" description="WD" evidence="4">
    <location>
        <begin position="202"/>
        <end position="237"/>
    </location>
</feature>
<keyword evidence="8" id="KW-1185">Reference proteome</keyword>
<dbReference type="InterPro" id="IPR040323">
    <property type="entry name" value="EIPR1"/>
</dbReference>
<dbReference type="OMA" id="HQFLALH"/>
<evidence type="ECO:0000256" key="2">
    <source>
        <dbReference type="ARBA" id="ARBA00022574"/>
    </source>
</evidence>
<dbReference type="PANTHER" id="PTHR14205:SF15">
    <property type="entry name" value="EARP AND GARP COMPLEX-INTERACTING PROTEIN 1"/>
    <property type="match status" value="1"/>
</dbReference>
<dbReference type="Pfam" id="PF00400">
    <property type="entry name" value="WD40"/>
    <property type="match status" value="1"/>
</dbReference>
<dbReference type="InterPro" id="IPR001680">
    <property type="entry name" value="WD40_rpt"/>
</dbReference>
<feature type="region of interest" description="Disordered" evidence="5">
    <location>
        <begin position="288"/>
        <end position="312"/>
    </location>
</feature>
<sequence>MADSSWVYGLRHQARCLTAVTHCTEKSKFLVGTVGVKNNAVVQLVFDEDASEITSALYPHPDEVWDLAACPVDEHLFFSTHCSVGSDPTRDKKATLWRMMNDEENNTLENQISLNATRLQKILWDPRKENSRVAALGTSNIELFAADNAESILSFDTQDIVQDMPIGWLHNAAWKDDTLIGAHGQNMTGWDVRSGKQTFTHTSAHKATIRAIDINPNRPYHVVTGGDDAAVHIWDVRQLTEPAMTVEGHTHWVWSVAFNSFHDQLLLTSGSDTLVHLHNVVSVSSASYLKSNGEQPPPTQSPSGEGAEGEDYWQNYRPSDGLIATYDQHEDSVYAVAWSPADTWTFASLSYAGRVVISQVPTGEKFKILGV</sequence>
<dbReference type="Proteomes" id="UP000242180">
    <property type="component" value="Unassembled WGS sequence"/>
</dbReference>
<dbReference type="SMART" id="SM00320">
    <property type="entry name" value="WD40"/>
    <property type="match status" value="3"/>
</dbReference>
<evidence type="ECO:0000313" key="7">
    <source>
        <dbReference type="EMBL" id="ORZ01572.1"/>
    </source>
</evidence>
<dbReference type="InterPro" id="IPR019775">
    <property type="entry name" value="WD40_repeat_CS"/>
</dbReference>